<feature type="domain" description="Peptidase M20 dimerisation" evidence="2">
    <location>
        <begin position="184"/>
        <end position="269"/>
    </location>
</feature>
<evidence type="ECO:0000313" key="3">
    <source>
        <dbReference type="EMBL" id="MBL4937319.1"/>
    </source>
</evidence>
<dbReference type="Proteomes" id="UP000632377">
    <property type="component" value="Unassembled WGS sequence"/>
</dbReference>
<dbReference type="NCBIfam" id="TIGR01891">
    <property type="entry name" value="amidohydrolases"/>
    <property type="match status" value="1"/>
</dbReference>
<keyword evidence="4" id="KW-1185">Reference proteome</keyword>
<organism evidence="3 4">
    <name type="scientific">Clostridium rhizosphaerae</name>
    <dbReference type="NCBI Taxonomy" id="2803861"/>
    <lineage>
        <taxon>Bacteria</taxon>
        <taxon>Bacillati</taxon>
        <taxon>Bacillota</taxon>
        <taxon>Clostridia</taxon>
        <taxon>Eubacteriales</taxon>
        <taxon>Clostridiaceae</taxon>
        <taxon>Clostridium</taxon>
    </lineage>
</organism>
<accession>A0ABS1TD86</accession>
<dbReference type="Pfam" id="PF07687">
    <property type="entry name" value="M20_dimer"/>
    <property type="match status" value="1"/>
</dbReference>
<dbReference type="Gene3D" id="3.30.70.360">
    <property type="match status" value="1"/>
</dbReference>
<evidence type="ECO:0000259" key="2">
    <source>
        <dbReference type="Pfam" id="PF07687"/>
    </source>
</evidence>
<dbReference type="Gene3D" id="3.40.630.10">
    <property type="entry name" value="Zn peptidases"/>
    <property type="match status" value="1"/>
</dbReference>
<protein>
    <recommendedName>
        <fullName evidence="1">Peptidase M20 domain-containing protein 2</fullName>
    </recommendedName>
</protein>
<evidence type="ECO:0000313" key="4">
    <source>
        <dbReference type="Proteomes" id="UP000632377"/>
    </source>
</evidence>
<dbReference type="CDD" id="cd05672">
    <property type="entry name" value="M20_ACY1L2-like"/>
    <property type="match status" value="1"/>
</dbReference>
<evidence type="ECO:0000256" key="1">
    <source>
        <dbReference type="PIRNR" id="PIRNR037226"/>
    </source>
</evidence>
<reference evidence="3 4" key="1">
    <citation type="submission" date="2021-01" db="EMBL/GenBank/DDBJ databases">
        <title>Genome public.</title>
        <authorList>
            <person name="Liu C."/>
            <person name="Sun Q."/>
        </authorList>
    </citation>
    <scope>NUCLEOTIDE SEQUENCE [LARGE SCALE GENOMIC DNA]</scope>
    <source>
        <strain evidence="3 4">YIM B02515</strain>
    </source>
</reference>
<comment type="similarity">
    <text evidence="1">Belongs to the peptidase M20A family.</text>
</comment>
<gene>
    <name evidence="3" type="ORF">JK636_16440</name>
</gene>
<sequence length="399" mass="42426">MSNKLNAFQQRLVSFIEGEKEKFINISHQIHDRPEIGNQEFFASGLLADTLEEAGFTVEKAVAGHETSFIARKKSSKLEGTVIGFLAEYDALPGLGHACGHNIIGTLSTASAISLSKLLEEIGGEAVVLGTPAEEGGENGSAKASFVKHGLLKGIDACMMIHPSNKTGVTGSSLAVDPLDFEYIGKSAHAAASPEKGINALDAVIQLFVGINALRQHVTTDVRIHGIITHGGEAPNIVPGYAKARFFIRAATRKICSEVTEKIKNIAQGAALATGAKLNIIAFQNEVDNLLINKRFDQIFAESAELLGLEIDVNSERGLGSTDAGNISQVVPTIHPYIKIGPESLVGHTHEFCTAAASKEGDEALITGAKALAITALELIINKEKLSEIKEEFRKSNIS</sequence>
<dbReference type="EMBL" id="JAESWC010000014">
    <property type="protein sequence ID" value="MBL4937319.1"/>
    <property type="molecule type" value="Genomic_DNA"/>
</dbReference>
<dbReference type="SUPFAM" id="SSF55031">
    <property type="entry name" value="Bacterial exopeptidase dimerisation domain"/>
    <property type="match status" value="1"/>
</dbReference>
<proteinExistence type="inferred from homology"/>
<dbReference type="PANTHER" id="PTHR30575:SF0">
    <property type="entry name" value="XAA-ARG DIPEPTIDASE"/>
    <property type="match status" value="1"/>
</dbReference>
<dbReference type="InterPro" id="IPR002933">
    <property type="entry name" value="Peptidase_M20"/>
</dbReference>
<dbReference type="SUPFAM" id="SSF53187">
    <property type="entry name" value="Zn-dependent exopeptidases"/>
    <property type="match status" value="1"/>
</dbReference>
<dbReference type="RefSeq" id="WP_202750073.1">
    <property type="nucleotide sequence ID" value="NZ_JAESWC010000014.1"/>
</dbReference>
<dbReference type="InterPro" id="IPR036264">
    <property type="entry name" value="Bact_exopeptidase_dim_dom"/>
</dbReference>
<dbReference type="InterPro" id="IPR052030">
    <property type="entry name" value="Peptidase_M20/M20A_hydrolases"/>
</dbReference>
<dbReference type="PIRSF" id="PIRSF037226">
    <property type="entry name" value="Amidohydrolase_ACY1L2_prd"/>
    <property type="match status" value="1"/>
</dbReference>
<dbReference type="Pfam" id="PF01546">
    <property type="entry name" value="Peptidase_M20"/>
    <property type="match status" value="1"/>
</dbReference>
<dbReference type="InterPro" id="IPR017439">
    <property type="entry name" value="Amidohydrolase"/>
</dbReference>
<dbReference type="PANTHER" id="PTHR30575">
    <property type="entry name" value="PEPTIDASE M20"/>
    <property type="match status" value="1"/>
</dbReference>
<name>A0ABS1TD86_9CLOT</name>
<dbReference type="InterPro" id="IPR011650">
    <property type="entry name" value="Peptidase_M20_dimer"/>
</dbReference>
<dbReference type="InterPro" id="IPR017144">
    <property type="entry name" value="Xaa-Arg_dipeptidase"/>
</dbReference>
<comment type="caution">
    <text evidence="3">The sequence shown here is derived from an EMBL/GenBank/DDBJ whole genome shotgun (WGS) entry which is preliminary data.</text>
</comment>